<dbReference type="AlphaFoldDB" id="A0AAW5PDB9"/>
<gene>
    <name evidence="1" type="ORF">GGP99_003306</name>
</gene>
<name>A0AAW5PDB9_9BACT</name>
<comment type="caution">
    <text evidence="1">The sequence shown here is derived from an EMBL/GenBank/DDBJ whole genome shotgun (WGS) entry which is preliminary data.</text>
</comment>
<protein>
    <submittedName>
        <fullName evidence="1">Uncharacterized protein</fullName>
    </submittedName>
</protein>
<dbReference type="EMBL" id="JANTZM010000024">
    <property type="protein sequence ID" value="MCS4159315.1"/>
    <property type="molecule type" value="Genomic_DNA"/>
</dbReference>
<dbReference type="Proteomes" id="UP001155110">
    <property type="component" value="Unassembled WGS sequence"/>
</dbReference>
<accession>A0AAW5PDB9</accession>
<organism evidence="1 2">
    <name type="scientific">Salinibacter ruber</name>
    <dbReference type="NCBI Taxonomy" id="146919"/>
    <lineage>
        <taxon>Bacteria</taxon>
        <taxon>Pseudomonadati</taxon>
        <taxon>Rhodothermota</taxon>
        <taxon>Rhodothermia</taxon>
        <taxon>Rhodothermales</taxon>
        <taxon>Salinibacteraceae</taxon>
        <taxon>Salinibacter</taxon>
    </lineage>
</organism>
<evidence type="ECO:0000313" key="2">
    <source>
        <dbReference type="Proteomes" id="UP001155110"/>
    </source>
</evidence>
<evidence type="ECO:0000313" key="1">
    <source>
        <dbReference type="EMBL" id="MCS4159315.1"/>
    </source>
</evidence>
<reference evidence="1" key="1">
    <citation type="submission" date="2022-08" db="EMBL/GenBank/DDBJ databases">
        <title>Genomic Encyclopedia of Type Strains, Phase V (KMG-V): Genome sequencing to study the core and pangenomes of soil and plant-associated prokaryotes.</title>
        <authorList>
            <person name="Whitman W."/>
        </authorList>
    </citation>
    <scope>NUCLEOTIDE SEQUENCE</scope>
    <source>
        <strain evidence="1">SP3002</strain>
    </source>
</reference>
<proteinExistence type="predicted"/>
<sequence length="36" mass="3939">MCMGTIETSYETEAACKTEASYKNVSGYLTKANQNT</sequence>